<dbReference type="InterPro" id="IPR048883">
    <property type="entry name" value="Nup188_N-subdom_III"/>
</dbReference>
<accession>A0A370U0B8</accession>
<dbReference type="InterPro" id="IPR044840">
    <property type="entry name" value="Nup188"/>
</dbReference>
<dbReference type="Pfam" id="PF10487">
    <property type="entry name" value="Nup188_N"/>
    <property type="match status" value="1"/>
</dbReference>
<comment type="subcellular location">
    <subcellularLocation>
        <location evidence="1">Nucleus</location>
        <location evidence="1">Nuclear pore complex</location>
    </subcellularLocation>
</comment>
<dbReference type="InterPro" id="IPR018864">
    <property type="entry name" value="Nucleoporin_Nup188_N"/>
</dbReference>
<dbReference type="GO" id="GO:0051028">
    <property type="term" value="P:mRNA transport"/>
    <property type="evidence" value="ECO:0007669"/>
    <property type="project" value="UniProtKB-KW"/>
</dbReference>
<dbReference type="InterPro" id="IPR041634">
    <property type="entry name" value="Nup188_C"/>
</dbReference>
<dbReference type="Pfam" id="PF18378">
    <property type="entry name" value="Nup188_C"/>
    <property type="match status" value="1"/>
</dbReference>
<evidence type="ECO:0000259" key="12">
    <source>
        <dbReference type="Pfam" id="PF21093"/>
    </source>
</evidence>
<comment type="caution">
    <text evidence="13">The sequence shown here is derived from an EMBL/GenBank/DDBJ whole genome shotgun (WGS) entry which is preliminary data.</text>
</comment>
<comment type="similarity">
    <text evidence="8">Belongs to the Nup188 family.</text>
</comment>
<sequence>MVPIPDSSYFPPLDKCLSGEQLLISWKSIFPAIQSSTNGTGATSPQPAIEQFLSDPAVRDLLTSPFDAFPPPTSQTKSAFETKTSAINVTPSSNARYDIKQIKDDALWLTKIANLGEVSALRLVVQEYQSRTSAKLSGPFSEDELSSIRESAGDSKFSSPIALSLLSRGADATDIVAEFETEDNRRSRILLIYLSERRYLLKCIERLLYAFFILELPASEYGKGKQVGTADTWLGDIGRALVKSIGPLETFALRCFEAIGNNVQNIGKGSGWYEEDGGRPDLEFEWVCTQIMEATHTMELIFQIVFFNTSLPSSQLVLGWFRLVQSCGFFDQFNMEEPTVQILILPLQTISMLVSLSVFGVGSTLDYLKDYNSGAVVSSDVSADAPFILNTQTILEIHQIMMNAADGGFVTAGPPLLAWVTILKTMKQRVWDHKTLQLEDGEPLSRYERGTSDGTDATLTSDQYEGVMEDIMDSSDEEDPIDFMARSSVNQNHVLETLTGLAMRLGNTSDAFFSNTTAAMMRVIILDLIATSNSGLGYIPEVVEALLSTLFGGQNYWDLVDLNPQSIISDPVAIFLGNEELVAAFLRNAMSRYPLESLPFLRMIRAVASCPSSYSEHGAKSALSFLDSIPFFTYRLPNDFADYETAQEEDNNNTVRLKVPVHLFDTRSKAIHQGAPSESLALTLADKDFCIPTGSYGRIISDSGPRVVFWFHEYSGLKYFGTLLETFLTASNLVDATTGLPADRDSVMEIIDILATIVLGISKSDIDAADARKDAMRILEIASSGLSRNRDIITVIFDIFEDELQRQSGFSSTEAPLGVLISCTHFIHSLISISPGRVWPHLARSALLGVSRGGGRLPSIVESVELVSGRYEFLSSCSRLYEALVEDIASNAMKRRSGPKSTGRFEDREDIGTGVPDQLLSKIMLFFTRYLIDILESSFSWKFAEENERRRLFRDIASTFDNILHYVYGIEPTPQPSKSPKTAFESVEPPSKIAKTASTTTNEITSKITGALIASASQLVDSFLATSTSSLRFQPLLIVYLDGVKTPDLTIFLNELGLWQSQVNAVLMFSTTLLRVSSFLQRPASQLEGQMFKAAPLVARLYAVTDAYKKTVLGLFEALIVTANDTSDPPSLLGHLGSHTAKNFVHTLSELDKPLARDDNVMAIWHFLATVVSNKQRWFANYLLTGKTPKEAIGIKSSSTDLSVLEKPLLATALETLSTIESIPKSRALGMLEFVALAQNFWPWAVYSSPKHSSFFGSILRFVAALKPIQQSARLEDQIDACLQTKIAACTAEIVAMHMFHSRQTGAETPLNNLIPNLDYFIRFAVLVPSLNSSLHTLLKRNFESRYPGCIPQDLKRTTLDERQLGSEYFYDLSLADKMLGLDEAWTGRRGNGLRVEFENANVNLSLVDAQIALFQGWKVLAVEISNNLSKQTEAQKALVKVSIDSLIANSKSQFSEEIFTRLCFQRADFSLILAQRLMEAKCTLPEMKGLLTRTWTTIRTFRGSFERPLRKEDAPYYRSLLKILFIAIRAHANTSEQESLNVSVRMTQSTTVVPVILDVIKYVVAMGMRECASSIHEDIAESSPEDIALITGILQSCLRIPEIELSQSQIVSTIIANDTARVATTLFSWSDSIAIDGDPIYGELSILFLLELSSMPLMAEQLAIEGVLGHIASANITSYLRRGNVGPFADGAGLQRCYNIWFRGILPFILNLLDAVQTSIAAEVAIFLNQFSPLLEQCARAFEAPELSRTASKTQPKYISLSMCSEAHSLALINYILNNFRENHPGTADIPELNWDASATLENVEFWLGAPLLLAEKIIPMGAREADLTKQKVDGAGGSARSRLEDSVVTEMMGIRDVLSGSDGS</sequence>
<proteinExistence type="inferred from homology"/>
<dbReference type="GeneID" id="43594060"/>
<evidence type="ECO:0000256" key="8">
    <source>
        <dbReference type="ARBA" id="ARBA00038387"/>
    </source>
</evidence>
<evidence type="ECO:0000256" key="5">
    <source>
        <dbReference type="ARBA" id="ARBA00023010"/>
    </source>
</evidence>
<dbReference type="GO" id="GO:0006606">
    <property type="term" value="P:protein import into nucleus"/>
    <property type="evidence" value="ECO:0007669"/>
    <property type="project" value="TreeGrafter"/>
</dbReference>
<keyword evidence="5" id="KW-0811">Translocation</keyword>
<feature type="domain" description="Nucleoporin Nup188 N-terminal subdomain III" evidence="12">
    <location>
        <begin position="707"/>
        <end position="1187"/>
    </location>
</feature>
<evidence type="ECO:0000256" key="6">
    <source>
        <dbReference type="ARBA" id="ARBA00023132"/>
    </source>
</evidence>
<dbReference type="STRING" id="2656787.A0A370U0B8"/>
<keyword evidence="14" id="KW-1185">Reference proteome</keyword>
<evidence type="ECO:0000256" key="4">
    <source>
        <dbReference type="ARBA" id="ARBA00022927"/>
    </source>
</evidence>
<gene>
    <name evidence="13" type="ORF">BP5553_01211</name>
</gene>
<keyword evidence="6" id="KW-0906">Nuclear pore complex</keyword>
<dbReference type="Pfam" id="PF21094">
    <property type="entry name" value="Nup188_SH3-like"/>
    <property type="match status" value="1"/>
</dbReference>
<dbReference type="Gene3D" id="1.25.10.70">
    <property type="match status" value="1"/>
</dbReference>
<name>A0A370U0B8_9HELO</name>
<dbReference type="GO" id="GO:0044611">
    <property type="term" value="C:nuclear pore inner ring"/>
    <property type="evidence" value="ECO:0007669"/>
    <property type="project" value="TreeGrafter"/>
</dbReference>
<evidence type="ECO:0000313" key="14">
    <source>
        <dbReference type="Proteomes" id="UP000254866"/>
    </source>
</evidence>
<protein>
    <recommendedName>
        <fullName evidence="9">Nucleoporin NUP188</fullName>
    </recommendedName>
</protein>
<dbReference type="RefSeq" id="XP_031873888.1">
    <property type="nucleotide sequence ID" value="XM_032009834.1"/>
</dbReference>
<reference evidence="13 14" key="1">
    <citation type="journal article" date="2018" name="IMA Fungus">
        <title>IMA Genome-F 9: Draft genome sequence of Annulohypoxylon stygium, Aspergillus mulundensis, Berkeleyomyces basicola (syn. Thielaviopsis basicola), Ceratocystis smalleyi, two Cercospora beticola strains, Coleophoma cylindrospora, Fusarium fracticaudum, Phialophora cf. hyalina, and Morchella septimelata.</title>
        <authorList>
            <person name="Wingfield B.D."/>
            <person name="Bills G.F."/>
            <person name="Dong Y."/>
            <person name="Huang W."/>
            <person name="Nel W.J."/>
            <person name="Swalarsk-Parry B.S."/>
            <person name="Vaghefi N."/>
            <person name="Wilken P.M."/>
            <person name="An Z."/>
            <person name="de Beer Z.W."/>
            <person name="De Vos L."/>
            <person name="Chen L."/>
            <person name="Duong T.A."/>
            <person name="Gao Y."/>
            <person name="Hammerbacher A."/>
            <person name="Kikkert J.R."/>
            <person name="Li Y."/>
            <person name="Li H."/>
            <person name="Li K."/>
            <person name="Li Q."/>
            <person name="Liu X."/>
            <person name="Ma X."/>
            <person name="Naidoo K."/>
            <person name="Pethybridge S.J."/>
            <person name="Sun J."/>
            <person name="Steenkamp E.T."/>
            <person name="van der Nest M.A."/>
            <person name="van Wyk S."/>
            <person name="Wingfield M.J."/>
            <person name="Xiong C."/>
            <person name="Yue Q."/>
            <person name="Zhang X."/>
        </authorList>
    </citation>
    <scope>NUCLEOTIDE SEQUENCE [LARGE SCALE GENOMIC DNA]</scope>
    <source>
        <strain evidence="13 14">BP 5553</strain>
    </source>
</reference>
<evidence type="ECO:0000256" key="2">
    <source>
        <dbReference type="ARBA" id="ARBA00022448"/>
    </source>
</evidence>
<evidence type="ECO:0000256" key="3">
    <source>
        <dbReference type="ARBA" id="ARBA00022816"/>
    </source>
</evidence>
<dbReference type="GO" id="GO:0006405">
    <property type="term" value="P:RNA export from nucleus"/>
    <property type="evidence" value="ECO:0007669"/>
    <property type="project" value="TreeGrafter"/>
</dbReference>
<evidence type="ECO:0000313" key="13">
    <source>
        <dbReference type="EMBL" id="RDL41232.1"/>
    </source>
</evidence>
<evidence type="ECO:0000256" key="9">
    <source>
        <dbReference type="ARBA" id="ARBA00040174"/>
    </source>
</evidence>
<dbReference type="Proteomes" id="UP000254866">
    <property type="component" value="Unassembled WGS sequence"/>
</dbReference>
<dbReference type="Pfam" id="PF21093">
    <property type="entry name" value="Nup188_N-subdom_III"/>
    <property type="match status" value="1"/>
</dbReference>
<evidence type="ECO:0000256" key="1">
    <source>
        <dbReference type="ARBA" id="ARBA00004567"/>
    </source>
</evidence>
<dbReference type="EMBL" id="NPIC01000001">
    <property type="protein sequence ID" value="RDL41232.1"/>
    <property type="molecule type" value="Genomic_DNA"/>
</dbReference>
<feature type="domain" description="Nuclear pore protein Nup188 C-terminal" evidence="11">
    <location>
        <begin position="1491"/>
        <end position="1860"/>
    </location>
</feature>
<keyword evidence="2" id="KW-0813">Transport</keyword>
<evidence type="ECO:0000256" key="7">
    <source>
        <dbReference type="ARBA" id="ARBA00023242"/>
    </source>
</evidence>
<keyword evidence="7" id="KW-0539">Nucleus</keyword>
<organism evidence="13 14">
    <name type="scientific">Venustampulla echinocandica</name>
    <dbReference type="NCBI Taxonomy" id="2656787"/>
    <lineage>
        <taxon>Eukaryota</taxon>
        <taxon>Fungi</taxon>
        <taxon>Dikarya</taxon>
        <taxon>Ascomycota</taxon>
        <taxon>Pezizomycotina</taxon>
        <taxon>Leotiomycetes</taxon>
        <taxon>Helotiales</taxon>
        <taxon>Pleuroascaceae</taxon>
        <taxon>Venustampulla</taxon>
    </lineage>
</organism>
<feature type="domain" description="Nucleoporin Nup188 N-terminal" evidence="10">
    <location>
        <begin position="49"/>
        <end position="423"/>
    </location>
</feature>
<keyword evidence="3" id="KW-0509">mRNA transport</keyword>
<dbReference type="GO" id="GO:0017056">
    <property type="term" value="F:structural constituent of nuclear pore"/>
    <property type="evidence" value="ECO:0007669"/>
    <property type="project" value="InterPro"/>
</dbReference>
<dbReference type="PANTHER" id="PTHR31431">
    <property type="entry name" value="NUCLEOPORIN NUP188 HOMOLOG"/>
    <property type="match status" value="1"/>
</dbReference>
<dbReference type="OrthoDB" id="102511at2759"/>
<dbReference type="PANTHER" id="PTHR31431:SF1">
    <property type="entry name" value="NUCLEOPORIN NUP188"/>
    <property type="match status" value="1"/>
</dbReference>
<evidence type="ECO:0000259" key="11">
    <source>
        <dbReference type="Pfam" id="PF18378"/>
    </source>
</evidence>
<keyword evidence="4" id="KW-0653">Protein transport</keyword>
<evidence type="ECO:0000259" key="10">
    <source>
        <dbReference type="Pfam" id="PF10487"/>
    </source>
</evidence>